<organism evidence="2 3">
    <name type="scientific">Ditylenchus destructor</name>
    <dbReference type="NCBI Taxonomy" id="166010"/>
    <lineage>
        <taxon>Eukaryota</taxon>
        <taxon>Metazoa</taxon>
        <taxon>Ecdysozoa</taxon>
        <taxon>Nematoda</taxon>
        <taxon>Chromadorea</taxon>
        <taxon>Rhabditida</taxon>
        <taxon>Tylenchina</taxon>
        <taxon>Tylenchomorpha</taxon>
        <taxon>Sphaerularioidea</taxon>
        <taxon>Anguinidae</taxon>
        <taxon>Anguininae</taxon>
        <taxon>Ditylenchus</taxon>
    </lineage>
</organism>
<reference evidence="2" key="1">
    <citation type="submission" date="2022-01" db="EMBL/GenBank/DDBJ databases">
        <title>Genome Sequence Resource for Two Populations of Ditylenchus destructor, the Migratory Endoparasitic Phytonematode.</title>
        <authorList>
            <person name="Zhang H."/>
            <person name="Lin R."/>
            <person name="Xie B."/>
        </authorList>
    </citation>
    <scope>NUCLEOTIDE SEQUENCE</scope>
    <source>
        <strain evidence="2">BazhouSP</strain>
    </source>
</reference>
<keyword evidence="1" id="KW-1133">Transmembrane helix</keyword>
<sequence length="160" mass="17485">MHAQKTALLYGILQLIICSISVGIIEHDIIRGALDETVRWAYICPSMSITAGLITIIAYCIENSKWIYGAAMVLNGAGLLCWSAALIIVILSWIISAEYTRSNIFYPFALIFITSEMIAGGLSDISLWDAYCERRKETDGLSKVTAAAPESEKPKSSAFA</sequence>
<feature type="transmembrane region" description="Helical" evidence="1">
    <location>
        <begin position="73"/>
        <end position="95"/>
    </location>
</feature>
<dbReference type="Proteomes" id="UP001201812">
    <property type="component" value="Unassembled WGS sequence"/>
</dbReference>
<evidence type="ECO:0000313" key="2">
    <source>
        <dbReference type="EMBL" id="KAI1696963.1"/>
    </source>
</evidence>
<feature type="transmembrane region" description="Helical" evidence="1">
    <location>
        <begin position="107"/>
        <end position="128"/>
    </location>
</feature>
<gene>
    <name evidence="2" type="ORF">DdX_18780</name>
</gene>
<keyword evidence="1" id="KW-0472">Membrane</keyword>
<comment type="caution">
    <text evidence="2">The sequence shown here is derived from an EMBL/GenBank/DDBJ whole genome shotgun (WGS) entry which is preliminary data.</text>
</comment>
<feature type="transmembrane region" description="Helical" evidence="1">
    <location>
        <begin position="7"/>
        <end position="25"/>
    </location>
</feature>
<name>A0AAD4MNW7_9BILA</name>
<keyword evidence="3" id="KW-1185">Reference proteome</keyword>
<evidence type="ECO:0000256" key="1">
    <source>
        <dbReference type="SAM" id="Phobius"/>
    </source>
</evidence>
<accession>A0AAD4MNW7</accession>
<evidence type="ECO:0000313" key="3">
    <source>
        <dbReference type="Proteomes" id="UP001201812"/>
    </source>
</evidence>
<dbReference type="AlphaFoldDB" id="A0AAD4MNW7"/>
<feature type="transmembrane region" description="Helical" evidence="1">
    <location>
        <begin position="40"/>
        <end position="61"/>
    </location>
</feature>
<dbReference type="EMBL" id="JAKKPZ010000296">
    <property type="protein sequence ID" value="KAI1696963.1"/>
    <property type="molecule type" value="Genomic_DNA"/>
</dbReference>
<keyword evidence="1" id="KW-0812">Transmembrane</keyword>
<protein>
    <submittedName>
        <fullName evidence="2">Uncharacterized protein</fullName>
    </submittedName>
</protein>
<proteinExistence type="predicted"/>